<dbReference type="Gene3D" id="3.30.420.40">
    <property type="match status" value="2"/>
</dbReference>
<evidence type="ECO:0000313" key="3">
    <source>
        <dbReference type="Proteomes" id="UP001597145"/>
    </source>
</evidence>
<evidence type="ECO:0000313" key="2">
    <source>
        <dbReference type="EMBL" id="MFD1534482.1"/>
    </source>
</evidence>
<evidence type="ECO:0000256" key="1">
    <source>
        <dbReference type="ARBA" id="ARBA00006479"/>
    </source>
</evidence>
<dbReference type="SUPFAM" id="SSF46785">
    <property type="entry name" value="Winged helix' DNA-binding domain"/>
    <property type="match status" value="1"/>
</dbReference>
<dbReference type="PANTHER" id="PTHR18964">
    <property type="entry name" value="ROK (REPRESSOR, ORF, KINASE) FAMILY"/>
    <property type="match status" value="1"/>
</dbReference>
<protein>
    <submittedName>
        <fullName evidence="2">ROK family transcriptional regulator</fullName>
    </submittedName>
</protein>
<organism evidence="2 3">
    <name type="scientific">Pseudonocardia aurantiaca</name>
    <dbReference type="NCBI Taxonomy" id="75290"/>
    <lineage>
        <taxon>Bacteria</taxon>
        <taxon>Bacillati</taxon>
        <taxon>Actinomycetota</taxon>
        <taxon>Actinomycetes</taxon>
        <taxon>Pseudonocardiales</taxon>
        <taxon>Pseudonocardiaceae</taxon>
        <taxon>Pseudonocardia</taxon>
    </lineage>
</organism>
<name>A0ABW4FV88_9PSEU</name>
<reference evidence="3" key="1">
    <citation type="journal article" date="2019" name="Int. J. Syst. Evol. Microbiol.">
        <title>The Global Catalogue of Microorganisms (GCM) 10K type strain sequencing project: providing services to taxonomists for standard genome sequencing and annotation.</title>
        <authorList>
            <consortium name="The Broad Institute Genomics Platform"/>
            <consortium name="The Broad Institute Genome Sequencing Center for Infectious Disease"/>
            <person name="Wu L."/>
            <person name="Ma J."/>
        </authorList>
    </citation>
    <scope>NUCLEOTIDE SEQUENCE [LARGE SCALE GENOMIC DNA]</scope>
    <source>
        <strain evidence="3">JCM 12165</strain>
    </source>
</reference>
<comment type="caution">
    <text evidence="2">The sequence shown here is derived from an EMBL/GenBank/DDBJ whole genome shotgun (WGS) entry which is preliminary data.</text>
</comment>
<dbReference type="InterPro" id="IPR036388">
    <property type="entry name" value="WH-like_DNA-bd_sf"/>
</dbReference>
<dbReference type="Gene3D" id="1.10.10.10">
    <property type="entry name" value="Winged helix-like DNA-binding domain superfamily/Winged helix DNA-binding domain"/>
    <property type="match status" value="1"/>
</dbReference>
<comment type="similarity">
    <text evidence="1">Belongs to the ROK (NagC/XylR) family.</text>
</comment>
<dbReference type="Proteomes" id="UP001597145">
    <property type="component" value="Unassembled WGS sequence"/>
</dbReference>
<dbReference type="InterPro" id="IPR000600">
    <property type="entry name" value="ROK"/>
</dbReference>
<dbReference type="InterPro" id="IPR043129">
    <property type="entry name" value="ATPase_NBD"/>
</dbReference>
<dbReference type="SUPFAM" id="SSF53067">
    <property type="entry name" value="Actin-like ATPase domain"/>
    <property type="match status" value="1"/>
</dbReference>
<dbReference type="PANTHER" id="PTHR18964:SF149">
    <property type="entry name" value="BIFUNCTIONAL UDP-N-ACETYLGLUCOSAMINE 2-EPIMERASE_N-ACETYLMANNOSAMINE KINASE"/>
    <property type="match status" value="1"/>
</dbReference>
<dbReference type="EMBL" id="JBHUCP010000035">
    <property type="protein sequence ID" value="MFD1534482.1"/>
    <property type="molecule type" value="Genomic_DNA"/>
</dbReference>
<dbReference type="Pfam" id="PF13412">
    <property type="entry name" value="HTH_24"/>
    <property type="match status" value="1"/>
</dbReference>
<dbReference type="InterPro" id="IPR049874">
    <property type="entry name" value="ROK_cs"/>
</dbReference>
<dbReference type="InterPro" id="IPR036390">
    <property type="entry name" value="WH_DNA-bd_sf"/>
</dbReference>
<keyword evidence="3" id="KW-1185">Reference proteome</keyword>
<proteinExistence type="inferred from homology"/>
<accession>A0ABW4FV88</accession>
<dbReference type="PROSITE" id="PS01125">
    <property type="entry name" value="ROK"/>
    <property type="match status" value="1"/>
</dbReference>
<sequence length="392" mass="40186">MSSVAQETPVAADWPALDGSQQRVAVEVLRHGPLPRAELARRLGLSAGSLTRLTRPLVDSGLLVEGSTDVHTRTGRPSLPLDVAPSARRFLGMKITGDTLFGVVTDMRATVLAEHTVPLPARDPAAVVATAAAAVEHLRSAAGGDVAGLGVGIGGFVRERREVARAHYLRWDHTVPLADLLEEAAGLPSVVENDVRALTVAEHWFGPGRGMHSLVVITIGVGVGCGIVVHDRLVEGAHGGGGSIGHRPLFGWGVCADGHRGCAHALLASDAIAGAVAQAVGHPVDHAEALALARAGQPAALRVVRDGGRALGLLVADIANLVDPELVILTGDGIGLVDLAGAELDAAVLENRNQDAGPTPVEVRPFPFTEWARGGAAVAIQTHVLGTAGAAA</sequence>
<dbReference type="Pfam" id="PF00480">
    <property type="entry name" value="ROK"/>
    <property type="match status" value="1"/>
</dbReference>
<gene>
    <name evidence="2" type="ORF">ACFSCY_34185</name>
</gene>
<dbReference type="RefSeq" id="WP_343976098.1">
    <property type="nucleotide sequence ID" value="NZ_BAAAJG010000008.1"/>
</dbReference>